<dbReference type="PROSITE" id="PS00018">
    <property type="entry name" value="EF_HAND_1"/>
    <property type="match status" value="2"/>
</dbReference>
<dbReference type="GO" id="GO:0016460">
    <property type="term" value="C:myosin II complex"/>
    <property type="evidence" value="ECO:0007669"/>
    <property type="project" value="TreeGrafter"/>
</dbReference>
<feature type="region of interest" description="Disordered" evidence="4">
    <location>
        <begin position="1"/>
        <end position="26"/>
    </location>
</feature>
<dbReference type="eggNOG" id="KOG0028">
    <property type="taxonomic scope" value="Eukaryota"/>
</dbReference>
<dbReference type="PANTHER" id="PTHR23048">
    <property type="entry name" value="MYOSIN LIGHT CHAIN 1, 3"/>
    <property type="match status" value="1"/>
</dbReference>
<keyword evidence="2" id="KW-0677">Repeat</keyword>
<dbReference type="GO" id="GO:0005509">
    <property type="term" value="F:calcium ion binding"/>
    <property type="evidence" value="ECO:0007669"/>
    <property type="project" value="InterPro"/>
</dbReference>
<gene>
    <name evidence="6" type="ORF">A1Q2_00558</name>
</gene>
<dbReference type="FunFam" id="1.10.238.10:FF:000077">
    <property type="entry name" value="Centrin 1"/>
    <property type="match status" value="1"/>
</dbReference>
<comment type="caution">
    <text evidence="6">The sequence shown here is derived from an EMBL/GenBank/DDBJ whole genome shotgun (WGS) entry which is preliminary data.</text>
</comment>
<protein>
    <recommendedName>
        <fullName evidence="5">EF-hand domain-containing protein</fullName>
    </recommendedName>
</protein>
<dbReference type="EMBL" id="AMBO01000143">
    <property type="protein sequence ID" value="EKD05137.1"/>
    <property type="molecule type" value="Genomic_DNA"/>
</dbReference>
<feature type="domain" description="EF-hand" evidence="5">
    <location>
        <begin position="172"/>
        <end position="205"/>
    </location>
</feature>
<dbReference type="SUPFAM" id="SSF47473">
    <property type="entry name" value="EF-hand"/>
    <property type="match status" value="1"/>
</dbReference>
<dbReference type="PANTHER" id="PTHR23048:SF48">
    <property type="entry name" value="CENTRIN 3"/>
    <property type="match status" value="1"/>
</dbReference>
<organism evidence="6 7">
    <name type="scientific">Trichosporon asahii var. asahii (strain CBS 8904)</name>
    <name type="common">Yeast</name>
    <dbReference type="NCBI Taxonomy" id="1220162"/>
    <lineage>
        <taxon>Eukaryota</taxon>
        <taxon>Fungi</taxon>
        <taxon>Dikarya</taxon>
        <taxon>Basidiomycota</taxon>
        <taxon>Agaricomycotina</taxon>
        <taxon>Tremellomycetes</taxon>
        <taxon>Trichosporonales</taxon>
        <taxon>Trichosporonaceae</taxon>
        <taxon>Trichosporon</taxon>
    </lineage>
</organism>
<dbReference type="OMA" id="NHLPFGA"/>
<dbReference type="FunCoup" id="K1W034">
    <property type="interactions" value="66"/>
</dbReference>
<dbReference type="InParanoid" id="K1W034"/>
<dbReference type="Pfam" id="PF13499">
    <property type="entry name" value="EF-hand_7"/>
    <property type="match status" value="2"/>
</dbReference>
<dbReference type="OrthoDB" id="26525at2759"/>
<evidence type="ECO:0000256" key="4">
    <source>
        <dbReference type="SAM" id="MobiDB-lite"/>
    </source>
</evidence>
<accession>K1W034</accession>
<dbReference type="CDD" id="cd00051">
    <property type="entry name" value="EFh"/>
    <property type="match status" value="2"/>
</dbReference>
<dbReference type="InterPro" id="IPR002048">
    <property type="entry name" value="EF_hand_dom"/>
</dbReference>
<dbReference type="SMART" id="SM00054">
    <property type="entry name" value="EFh"/>
    <property type="match status" value="3"/>
</dbReference>
<feature type="domain" description="EF-hand" evidence="5">
    <location>
        <begin position="24"/>
        <end position="59"/>
    </location>
</feature>
<evidence type="ECO:0000256" key="1">
    <source>
        <dbReference type="ARBA" id="ARBA00022723"/>
    </source>
</evidence>
<proteinExistence type="predicted"/>
<evidence type="ECO:0000259" key="5">
    <source>
        <dbReference type="PROSITE" id="PS50222"/>
    </source>
</evidence>
<name>K1W034_TRIAC</name>
<keyword evidence="3" id="KW-0106">Calcium</keyword>
<dbReference type="HOGENOM" id="CLU_061288_18_2_1"/>
<sequence length="205" mass="23443">MSAFPRTAARRSAPVPARPSLTEEQRNEVNEAFDLFDSDKDGFIDYHELKVALRALGFDLKKQEVLRILREHDRGNAMVAKADFEKVSVALRSTIYRQSRPSYRADRRNPAVPDISEKTMQIPEPEAVTEKILARDPLEELRRAFALFDDDKTGRISLRNLRRVAKELGEQIGDEELQAMIDEFDMDGDGEISQEEFIAIMMDGE</sequence>
<dbReference type="Gene3D" id="1.10.238.10">
    <property type="entry name" value="EF-hand"/>
    <property type="match status" value="2"/>
</dbReference>
<evidence type="ECO:0000256" key="2">
    <source>
        <dbReference type="ARBA" id="ARBA00022737"/>
    </source>
</evidence>
<keyword evidence="1" id="KW-0479">Metal-binding</keyword>
<dbReference type="InterPro" id="IPR018247">
    <property type="entry name" value="EF_Hand_1_Ca_BS"/>
</dbReference>
<feature type="domain" description="EF-hand" evidence="5">
    <location>
        <begin position="136"/>
        <end position="171"/>
    </location>
</feature>
<dbReference type="PROSITE" id="PS50222">
    <property type="entry name" value="EF_HAND_2"/>
    <property type="match status" value="3"/>
</dbReference>
<dbReference type="GO" id="GO:0005825">
    <property type="term" value="C:half bridge of spindle pole body"/>
    <property type="evidence" value="ECO:0007669"/>
    <property type="project" value="UniProtKB-ARBA"/>
</dbReference>
<dbReference type="InterPro" id="IPR011992">
    <property type="entry name" value="EF-hand-dom_pair"/>
</dbReference>
<evidence type="ECO:0000256" key="3">
    <source>
        <dbReference type="ARBA" id="ARBA00022837"/>
    </source>
</evidence>
<dbReference type="InterPro" id="IPR050230">
    <property type="entry name" value="CALM/Myosin/TropC-like"/>
</dbReference>
<keyword evidence="7" id="KW-1185">Reference proteome</keyword>
<reference evidence="6 7" key="1">
    <citation type="journal article" date="2012" name="Eukaryot. Cell">
        <title>Genome sequence of the Trichosporon asahii environmental strain CBS 8904.</title>
        <authorList>
            <person name="Yang R.Y."/>
            <person name="Li H.T."/>
            <person name="Zhu H."/>
            <person name="Zhou G.P."/>
            <person name="Wang M."/>
            <person name="Wang L."/>
        </authorList>
    </citation>
    <scope>NUCLEOTIDE SEQUENCE [LARGE SCALE GENOMIC DNA]</scope>
    <source>
        <strain evidence="6 7">CBS 8904</strain>
    </source>
</reference>
<dbReference type="AlphaFoldDB" id="K1W034"/>
<evidence type="ECO:0000313" key="7">
    <source>
        <dbReference type="Proteomes" id="UP000006757"/>
    </source>
</evidence>
<evidence type="ECO:0000313" key="6">
    <source>
        <dbReference type="EMBL" id="EKD05137.1"/>
    </source>
</evidence>
<dbReference type="GO" id="GO:0030474">
    <property type="term" value="P:spindle pole body duplication"/>
    <property type="evidence" value="ECO:0007669"/>
    <property type="project" value="UniProtKB-ARBA"/>
</dbReference>
<dbReference type="STRING" id="1220162.K1W034"/>
<feature type="compositionally biased region" description="Low complexity" evidence="4">
    <location>
        <begin position="1"/>
        <end position="19"/>
    </location>
</feature>
<dbReference type="Proteomes" id="UP000006757">
    <property type="component" value="Unassembled WGS sequence"/>
</dbReference>